<dbReference type="Gene3D" id="3.10.450.50">
    <property type="match status" value="1"/>
</dbReference>
<evidence type="ECO:0000313" key="3">
    <source>
        <dbReference type="EMBL" id="QCC76453.1"/>
    </source>
</evidence>
<gene>
    <name evidence="3" type="ORF">E2C04_03090</name>
</gene>
<dbReference type="InterPro" id="IPR037401">
    <property type="entry name" value="SnoaL-like"/>
</dbReference>
<dbReference type="EMBL" id="CP038462">
    <property type="protein sequence ID" value="QCC76453.1"/>
    <property type="molecule type" value="Genomic_DNA"/>
</dbReference>
<dbReference type="CDD" id="cd00531">
    <property type="entry name" value="NTF2_like"/>
    <property type="match status" value="1"/>
</dbReference>
<dbReference type="KEGG" id="ndp:E2C04_03090"/>
<dbReference type="Proteomes" id="UP000297025">
    <property type="component" value="Chromosome"/>
</dbReference>
<feature type="compositionally biased region" description="Basic residues" evidence="1">
    <location>
        <begin position="1"/>
        <end position="11"/>
    </location>
</feature>
<accession>A0A4P7U8F2</accession>
<name>A0A4P7U8F2_9ACTN</name>
<dbReference type="AlphaFoldDB" id="A0A4P7U8F2"/>
<reference evidence="3 4" key="1">
    <citation type="journal article" date="2008" name="Int. J. Syst. Evol. Microbiol.">
        <title>Nocardioides daphniae sp. nov., isolated from Daphnia cucullata (Crustacea: Cladocera).</title>
        <authorList>
            <person name="Toth E.M."/>
            <person name="Keki Z."/>
            <person name="Homonnay Z.G."/>
            <person name="Borsodi A.K."/>
            <person name="Marialigeti K."/>
            <person name="Schumann P."/>
        </authorList>
    </citation>
    <scope>NUCLEOTIDE SEQUENCE [LARGE SCALE GENOMIC DNA]</scope>
    <source>
        <strain evidence="3 4">JCM 16608</strain>
    </source>
</reference>
<dbReference type="InterPro" id="IPR032710">
    <property type="entry name" value="NTF2-like_dom_sf"/>
</dbReference>
<dbReference type="Pfam" id="PF13577">
    <property type="entry name" value="SnoaL_4"/>
    <property type="match status" value="1"/>
</dbReference>
<proteinExistence type="predicted"/>
<feature type="region of interest" description="Disordered" evidence="1">
    <location>
        <begin position="1"/>
        <end position="33"/>
    </location>
</feature>
<protein>
    <submittedName>
        <fullName evidence="3">Nuclear transport factor 2 family protein</fullName>
    </submittedName>
</protein>
<dbReference type="OrthoDB" id="1492465at2"/>
<sequence length="203" mass="22612">MTPRPSARRRSPSGCSRRSASCRRRGSRSRSDVVAPDAVQQLLDREQLRDLVARYALTVDDHDLVGLEAMFHPEAVFDRDGVVAHGWPEIAAVLGASMRGFRRMLHTPHAAVVELTGPDEAVGASSGHAELVTRSGVLLAAYRYADAFVRHEGRWVFSRREVRFLYAASAVEYAATLPHEDRVRFPGEPARESYIRPNDTQGY</sequence>
<evidence type="ECO:0000259" key="2">
    <source>
        <dbReference type="Pfam" id="PF13577"/>
    </source>
</evidence>
<organism evidence="3 4">
    <name type="scientific">Nocardioides daphniae</name>
    <dbReference type="NCBI Taxonomy" id="402297"/>
    <lineage>
        <taxon>Bacteria</taxon>
        <taxon>Bacillati</taxon>
        <taxon>Actinomycetota</taxon>
        <taxon>Actinomycetes</taxon>
        <taxon>Propionibacteriales</taxon>
        <taxon>Nocardioidaceae</taxon>
        <taxon>Nocardioides</taxon>
    </lineage>
</organism>
<evidence type="ECO:0000313" key="4">
    <source>
        <dbReference type="Proteomes" id="UP000297025"/>
    </source>
</evidence>
<dbReference type="SUPFAM" id="SSF54427">
    <property type="entry name" value="NTF2-like"/>
    <property type="match status" value="1"/>
</dbReference>
<evidence type="ECO:0000256" key="1">
    <source>
        <dbReference type="SAM" id="MobiDB-lite"/>
    </source>
</evidence>
<feature type="domain" description="SnoaL-like" evidence="2">
    <location>
        <begin position="40"/>
        <end position="160"/>
    </location>
</feature>